<dbReference type="Proteomes" id="UP000598633">
    <property type="component" value="Unassembled WGS sequence"/>
</dbReference>
<evidence type="ECO:0000256" key="2">
    <source>
        <dbReference type="ARBA" id="ARBA00012513"/>
    </source>
</evidence>
<dbReference type="PANTHER" id="PTHR43671">
    <property type="entry name" value="SERINE/THREONINE-PROTEIN KINASE NEK"/>
    <property type="match status" value="1"/>
</dbReference>
<evidence type="ECO:0000313" key="11">
    <source>
        <dbReference type="Proteomes" id="UP000598633"/>
    </source>
</evidence>
<evidence type="ECO:0000256" key="1">
    <source>
        <dbReference type="ARBA" id="ARBA00010886"/>
    </source>
</evidence>
<evidence type="ECO:0000259" key="9">
    <source>
        <dbReference type="PROSITE" id="PS50011"/>
    </source>
</evidence>
<proteinExistence type="inferred from homology"/>
<gene>
    <name evidence="10" type="ORF">IFJ97_00995</name>
</gene>
<dbReference type="Pfam" id="PF00069">
    <property type="entry name" value="Pkinase"/>
    <property type="match status" value="1"/>
</dbReference>
<dbReference type="InterPro" id="IPR000719">
    <property type="entry name" value="Prot_kinase_dom"/>
</dbReference>
<dbReference type="InterPro" id="IPR050660">
    <property type="entry name" value="NEK_Ser/Thr_kinase"/>
</dbReference>
<evidence type="ECO:0000313" key="10">
    <source>
        <dbReference type="EMBL" id="MBD3869918.1"/>
    </source>
</evidence>
<evidence type="ECO:0000256" key="6">
    <source>
        <dbReference type="ARBA" id="ARBA00022777"/>
    </source>
</evidence>
<dbReference type="SUPFAM" id="SSF52540">
    <property type="entry name" value="P-loop containing nucleoside triphosphate hydrolases"/>
    <property type="match status" value="1"/>
</dbReference>
<dbReference type="CDD" id="cd14014">
    <property type="entry name" value="STKc_PknB_like"/>
    <property type="match status" value="1"/>
</dbReference>
<dbReference type="FunFam" id="1.10.510.10:FF:000021">
    <property type="entry name" value="Serine/threonine protein kinase"/>
    <property type="match status" value="1"/>
</dbReference>
<dbReference type="InterPro" id="IPR017441">
    <property type="entry name" value="Protein_kinase_ATP_BS"/>
</dbReference>
<keyword evidence="3" id="KW-0723">Serine/threonine-protein kinase</keyword>
<dbReference type="PROSITE" id="PS00107">
    <property type="entry name" value="PROTEIN_KINASE_ATP"/>
    <property type="match status" value="1"/>
</dbReference>
<dbReference type="SMART" id="SM00220">
    <property type="entry name" value="S_TKc"/>
    <property type="match status" value="1"/>
</dbReference>
<evidence type="ECO:0000256" key="7">
    <source>
        <dbReference type="ARBA" id="ARBA00022840"/>
    </source>
</evidence>
<evidence type="ECO:0000256" key="5">
    <source>
        <dbReference type="ARBA" id="ARBA00022741"/>
    </source>
</evidence>
<sequence>MSIVRANPYVVGQWVRGERFYGRSALIDEILTGPRNSLWVLGTRRIGKTSLLKQLEHLTSSEGSGYVPIFWDLQGADDPNELNLTFADALLDAEDRLDAIGIDVSSLEDEDLFQSMARLRRTIRGQGNSLLLLCDEVEELLNLHRQDPALLRKLRRAMQSQDGVRSVLTSSVRLCELSEQRGDTSPFLHGFSPPLYISGLSTEESLALVRQNGSPEETRPEIESGDAIEICHRCDHHPYLIQLVCKRFVETGDLEEACRQVVSDRMINYFFSVDFEMLSSTEKSVLRLIADQGTATDESIHAVMKGDTADRDDALQRLENLGFVGRDEGGNYVVPSYFLIRWLEDLAITQPPAQAASLYEEPTISIRTIDSRYTLHEEIGAGATGSVFKARDALLDTWVAVKLLKPEYTANRNAIERVRQEIVLSRDIAHPNILRVYHLASYEGGTYLTMQWIKGGTLADVIAERGALPTSEVLTLATKLSSALAAAHGLNILHRDIKPGNILVDEKGEPFLADFGLARLIGGHGLTQHGVFVGTPHYCSPEQVALEELDERSDIYALGLVIYEMATGRRPFEAETVAEILAMQKSALPPNPASVSPQMPGELAAIILRCLAKNPLDRIASARELEEALDRITEAF</sequence>
<accession>A0A8J6XY42</accession>
<dbReference type="AlphaFoldDB" id="A0A8J6XY42"/>
<name>A0A8J6XY42_9BACT</name>
<keyword evidence="7 8" id="KW-0067">ATP-binding</keyword>
<feature type="domain" description="Protein kinase" evidence="9">
    <location>
        <begin position="373"/>
        <end position="636"/>
    </location>
</feature>
<comment type="similarity">
    <text evidence="1">Belongs to the protein kinase superfamily. NEK Ser/Thr protein kinase family. NIMA subfamily.</text>
</comment>
<dbReference type="InterPro" id="IPR011009">
    <property type="entry name" value="Kinase-like_dom_sf"/>
</dbReference>
<dbReference type="Gene3D" id="3.40.50.300">
    <property type="entry name" value="P-loop containing nucleotide triphosphate hydrolases"/>
    <property type="match status" value="1"/>
</dbReference>
<dbReference type="PANTHER" id="PTHR43671:SF13">
    <property type="entry name" value="SERINE_THREONINE-PROTEIN KINASE NEK2"/>
    <property type="match status" value="1"/>
</dbReference>
<dbReference type="Gene3D" id="3.30.200.20">
    <property type="entry name" value="Phosphorylase Kinase, domain 1"/>
    <property type="match status" value="1"/>
</dbReference>
<dbReference type="EC" id="2.7.11.1" evidence="2"/>
<dbReference type="EMBL" id="JACXWA010000013">
    <property type="protein sequence ID" value="MBD3869918.1"/>
    <property type="molecule type" value="Genomic_DNA"/>
</dbReference>
<dbReference type="GO" id="GO:0004674">
    <property type="term" value="F:protein serine/threonine kinase activity"/>
    <property type="evidence" value="ECO:0007669"/>
    <property type="project" value="UniProtKB-KW"/>
</dbReference>
<keyword evidence="6 10" id="KW-0418">Kinase</keyword>
<evidence type="ECO:0000256" key="3">
    <source>
        <dbReference type="ARBA" id="ARBA00022527"/>
    </source>
</evidence>
<comment type="caution">
    <text evidence="10">The sequence shown here is derived from an EMBL/GenBank/DDBJ whole genome shotgun (WGS) entry which is preliminary data.</text>
</comment>
<dbReference type="PROSITE" id="PS50011">
    <property type="entry name" value="PROTEIN_KINASE_DOM"/>
    <property type="match status" value="1"/>
</dbReference>
<dbReference type="InterPro" id="IPR008271">
    <property type="entry name" value="Ser/Thr_kinase_AS"/>
</dbReference>
<dbReference type="InterPro" id="IPR027417">
    <property type="entry name" value="P-loop_NTPase"/>
</dbReference>
<keyword evidence="4" id="KW-0808">Transferase</keyword>
<protein>
    <recommendedName>
        <fullName evidence="2">non-specific serine/threonine protein kinase</fullName>
        <ecNumber evidence="2">2.7.11.1</ecNumber>
    </recommendedName>
</protein>
<keyword evidence="5 8" id="KW-0547">Nucleotide-binding</keyword>
<evidence type="ECO:0000256" key="8">
    <source>
        <dbReference type="PROSITE-ProRule" id="PRU10141"/>
    </source>
</evidence>
<organism evidence="10 11">
    <name type="scientific">Candidatus Sulfomarinibacter kjeldsenii</name>
    <dbReference type="NCBI Taxonomy" id="2885994"/>
    <lineage>
        <taxon>Bacteria</taxon>
        <taxon>Pseudomonadati</taxon>
        <taxon>Acidobacteriota</taxon>
        <taxon>Thermoanaerobaculia</taxon>
        <taxon>Thermoanaerobaculales</taxon>
        <taxon>Candidatus Sulfomarinibacteraceae</taxon>
        <taxon>Candidatus Sulfomarinibacter</taxon>
    </lineage>
</organism>
<evidence type="ECO:0000256" key="4">
    <source>
        <dbReference type="ARBA" id="ARBA00022679"/>
    </source>
</evidence>
<reference evidence="10 11" key="1">
    <citation type="submission" date="2020-08" db="EMBL/GenBank/DDBJ databases">
        <title>Acidobacteriota in marine sediments use diverse sulfur dissimilation pathways.</title>
        <authorList>
            <person name="Wasmund K."/>
        </authorList>
    </citation>
    <scope>NUCLEOTIDE SEQUENCE [LARGE SCALE GENOMIC DNA]</scope>
    <source>
        <strain evidence="10">MAG AM3-A</strain>
    </source>
</reference>
<dbReference type="GO" id="GO:0005524">
    <property type="term" value="F:ATP binding"/>
    <property type="evidence" value="ECO:0007669"/>
    <property type="project" value="UniProtKB-UniRule"/>
</dbReference>
<dbReference type="SUPFAM" id="SSF56112">
    <property type="entry name" value="Protein kinase-like (PK-like)"/>
    <property type="match status" value="1"/>
</dbReference>
<dbReference type="PROSITE" id="PS00108">
    <property type="entry name" value="PROTEIN_KINASE_ST"/>
    <property type="match status" value="1"/>
</dbReference>
<dbReference type="Gene3D" id="1.10.510.10">
    <property type="entry name" value="Transferase(Phosphotransferase) domain 1"/>
    <property type="match status" value="1"/>
</dbReference>
<feature type="binding site" evidence="8">
    <location>
        <position position="402"/>
    </location>
    <ligand>
        <name>ATP</name>
        <dbReference type="ChEBI" id="CHEBI:30616"/>
    </ligand>
</feature>